<proteinExistence type="predicted"/>
<protein>
    <submittedName>
        <fullName evidence="1">Uncharacterized protein</fullName>
    </submittedName>
</protein>
<organism evidence="1 2">
    <name type="scientific">Verticillium longisporum</name>
    <name type="common">Verticillium dahliae var. longisporum</name>
    <dbReference type="NCBI Taxonomy" id="100787"/>
    <lineage>
        <taxon>Eukaryota</taxon>
        <taxon>Fungi</taxon>
        <taxon>Dikarya</taxon>
        <taxon>Ascomycota</taxon>
        <taxon>Pezizomycotina</taxon>
        <taxon>Sordariomycetes</taxon>
        <taxon>Hypocreomycetidae</taxon>
        <taxon>Glomerellales</taxon>
        <taxon>Plectosphaerellaceae</taxon>
        <taxon>Verticillium</taxon>
    </lineage>
</organism>
<keyword evidence="2" id="KW-1185">Reference proteome</keyword>
<sequence>MPERRHAGEKMEGECHQANFRFVAPTSGTPSDIFLVSAPFDVEDSEFDLTKRPGPWHSPVEQMWASRMA</sequence>
<evidence type="ECO:0000313" key="2">
    <source>
        <dbReference type="Proteomes" id="UP000044602"/>
    </source>
</evidence>
<dbReference type="Proteomes" id="UP000044602">
    <property type="component" value="Unassembled WGS sequence"/>
</dbReference>
<name>A0A0G4KXS8_VERLO</name>
<reference evidence="2" key="1">
    <citation type="submission" date="2015-05" db="EMBL/GenBank/DDBJ databases">
        <authorList>
            <person name="Fogelqvist Johan"/>
        </authorList>
    </citation>
    <scope>NUCLEOTIDE SEQUENCE [LARGE SCALE GENOMIC DNA]</scope>
</reference>
<gene>
    <name evidence="1" type="ORF">BN1708_011145</name>
</gene>
<dbReference type="AlphaFoldDB" id="A0A0G4KXS8"/>
<dbReference type="EMBL" id="CVQH01005558">
    <property type="protein sequence ID" value="CRK14496.1"/>
    <property type="molecule type" value="Genomic_DNA"/>
</dbReference>
<evidence type="ECO:0000313" key="1">
    <source>
        <dbReference type="EMBL" id="CRK14496.1"/>
    </source>
</evidence>
<accession>A0A0G4KXS8</accession>